<evidence type="ECO:0000313" key="1">
    <source>
        <dbReference type="EMBL" id="KAI8555517.1"/>
    </source>
</evidence>
<dbReference type="Proteomes" id="UP001062846">
    <property type="component" value="Chromosome 5"/>
</dbReference>
<gene>
    <name evidence="1" type="ORF">RHMOL_Rhmol05G0179200</name>
</gene>
<dbReference type="EMBL" id="CM046392">
    <property type="protein sequence ID" value="KAI8555517.1"/>
    <property type="molecule type" value="Genomic_DNA"/>
</dbReference>
<sequence>MADGTISLEEGLGFKAIDSNEIRRKQRGISDPLSPIQLNLMPSGNLNRSSPTELEAHNPKYMKPIELGNPLGLIPDGIGKKDTFKQHLVGPTQMEPLSTPPTSTNLVESNKAQVGSLVDTLSESESEDELLEVLVGVVRSSLAGCLPEAGLGLEEKADDY</sequence>
<keyword evidence="2" id="KW-1185">Reference proteome</keyword>
<reference evidence="1" key="1">
    <citation type="submission" date="2022-02" db="EMBL/GenBank/DDBJ databases">
        <title>Plant Genome Project.</title>
        <authorList>
            <person name="Zhang R.-G."/>
        </authorList>
    </citation>
    <scope>NUCLEOTIDE SEQUENCE</scope>
    <source>
        <strain evidence="1">AT1</strain>
    </source>
</reference>
<evidence type="ECO:0000313" key="2">
    <source>
        <dbReference type="Proteomes" id="UP001062846"/>
    </source>
</evidence>
<accession>A0ACC0NQ74</accession>
<comment type="caution">
    <text evidence="1">The sequence shown here is derived from an EMBL/GenBank/DDBJ whole genome shotgun (WGS) entry which is preliminary data.</text>
</comment>
<organism evidence="1 2">
    <name type="scientific">Rhododendron molle</name>
    <name type="common">Chinese azalea</name>
    <name type="synonym">Azalea mollis</name>
    <dbReference type="NCBI Taxonomy" id="49168"/>
    <lineage>
        <taxon>Eukaryota</taxon>
        <taxon>Viridiplantae</taxon>
        <taxon>Streptophyta</taxon>
        <taxon>Embryophyta</taxon>
        <taxon>Tracheophyta</taxon>
        <taxon>Spermatophyta</taxon>
        <taxon>Magnoliopsida</taxon>
        <taxon>eudicotyledons</taxon>
        <taxon>Gunneridae</taxon>
        <taxon>Pentapetalae</taxon>
        <taxon>asterids</taxon>
        <taxon>Ericales</taxon>
        <taxon>Ericaceae</taxon>
        <taxon>Ericoideae</taxon>
        <taxon>Rhodoreae</taxon>
        <taxon>Rhododendron</taxon>
    </lineage>
</organism>
<protein>
    <submittedName>
        <fullName evidence="1">Uncharacterized protein</fullName>
    </submittedName>
</protein>
<proteinExistence type="predicted"/>
<name>A0ACC0NQ74_RHOML</name>